<accession>A0A381W4Q1</accession>
<gene>
    <name evidence="1" type="ORF">METZ01_LOCUS100286</name>
</gene>
<feature type="non-terminal residue" evidence="1">
    <location>
        <position position="1"/>
    </location>
</feature>
<sequence>VTPFFDGWYQNTDGTVTLSFGYSNLNLTELVEIPLGPDNFIAPAEFDGRQPTFFEPPGARAEEPPTRRQRNRGVFTVTVPAGFRDDVVWTLVNQERTFSVPGNAQSSAYQLQWPMALGSQPPLVRFSPDGPAGRGPTGIDSEPISASVDTPLPLTVWIHDDSVREEEPLAVRRRRRDAAALNVTWFKHAGPGSVVFSPHTEPIAETEGMATTTATFEQPGEYVIRVRADSFGRIDSSAGNQCCWTNGYVKVTVTS</sequence>
<dbReference type="AlphaFoldDB" id="A0A381W4Q1"/>
<evidence type="ECO:0008006" key="2">
    <source>
        <dbReference type="Google" id="ProtNLM"/>
    </source>
</evidence>
<reference evidence="1" key="1">
    <citation type="submission" date="2018-05" db="EMBL/GenBank/DDBJ databases">
        <authorList>
            <person name="Lanie J.A."/>
            <person name="Ng W.-L."/>
            <person name="Kazmierczak K.M."/>
            <person name="Andrzejewski T.M."/>
            <person name="Davidsen T.M."/>
            <person name="Wayne K.J."/>
            <person name="Tettelin H."/>
            <person name="Glass J.I."/>
            <person name="Rusch D."/>
            <person name="Podicherti R."/>
            <person name="Tsui H.-C.T."/>
            <person name="Winkler M.E."/>
        </authorList>
    </citation>
    <scope>NUCLEOTIDE SEQUENCE</scope>
</reference>
<organism evidence="1">
    <name type="scientific">marine metagenome</name>
    <dbReference type="NCBI Taxonomy" id="408172"/>
    <lineage>
        <taxon>unclassified sequences</taxon>
        <taxon>metagenomes</taxon>
        <taxon>ecological metagenomes</taxon>
    </lineage>
</organism>
<name>A0A381W4Q1_9ZZZZ</name>
<dbReference type="EMBL" id="UINC01010683">
    <property type="protein sequence ID" value="SVA47432.1"/>
    <property type="molecule type" value="Genomic_DNA"/>
</dbReference>
<proteinExistence type="predicted"/>
<protein>
    <recommendedName>
        <fullName evidence="2">PKD domain-containing protein</fullName>
    </recommendedName>
</protein>
<evidence type="ECO:0000313" key="1">
    <source>
        <dbReference type="EMBL" id="SVA47432.1"/>
    </source>
</evidence>